<keyword evidence="3" id="KW-1185">Reference proteome</keyword>
<dbReference type="PANTHER" id="PTHR43162:SF1">
    <property type="entry name" value="PRESTALK A DIFFERENTIATION PROTEIN A"/>
    <property type="match status" value="1"/>
</dbReference>
<sequence>MPETILITGATGTVGSELVRALSNRGARVRAGVHSIIKGDRLRQFNPEVQLVELDYDRPATLTPAFTGVDRVFLITPFVENQVDISRTLIDAARAAGVRQVVKLSALGAEAEPGIQLGRWHREAEQYLAQSGLPYAILRPASFLQNFLTYQGEAIRQQRSIFMPLGQGRAGYIDAFDIAEAAAAILTDDVPKHHGRAYALTGPLALTVEEVAAAIGQATGQPVRYVDVPEEAARQAMQGAPQWLVDSMAELNALIRAGHAAAVTPDVQRLTGRVPRTVQEFAQEHRAEFLPA</sequence>
<dbReference type="AlphaFoldDB" id="A0A431U1V2"/>
<dbReference type="Gene3D" id="3.40.50.720">
    <property type="entry name" value="NAD(P)-binding Rossmann-like Domain"/>
    <property type="match status" value="1"/>
</dbReference>
<dbReference type="Gene3D" id="3.90.25.10">
    <property type="entry name" value="UDP-galactose 4-epimerase, domain 1"/>
    <property type="match status" value="1"/>
</dbReference>
<dbReference type="EMBL" id="RXOF01000007">
    <property type="protein sequence ID" value="RTQ49192.1"/>
    <property type="molecule type" value="Genomic_DNA"/>
</dbReference>
<evidence type="ECO:0000313" key="3">
    <source>
        <dbReference type="Proteomes" id="UP000282184"/>
    </source>
</evidence>
<organism evidence="2 3">
    <name type="scientific">Hymenobacter gummosus</name>
    <dbReference type="NCBI Taxonomy" id="1776032"/>
    <lineage>
        <taxon>Bacteria</taxon>
        <taxon>Pseudomonadati</taxon>
        <taxon>Bacteroidota</taxon>
        <taxon>Cytophagia</taxon>
        <taxon>Cytophagales</taxon>
        <taxon>Hymenobacteraceae</taxon>
        <taxon>Hymenobacter</taxon>
    </lineage>
</organism>
<evidence type="ECO:0000259" key="1">
    <source>
        <dbReference type="Pfam" id="PF05368"/>
    </source>
</evidence>
<dbReference type="InterPro" id="IPR008030">
    <property type="entry name" value="NmrA-like"/>
</dbReference>
<accession>A0A431U1V2</accession>
<reference evidence="2 3" key="1">
    <citation type="submission" date="2018-12" db="EMBL/GenBank/DDBJ databases">
        <title>Hymenobacter gummosus sp. nov., isolated from a spring.</title>
        <authorList>
            <person name="Nie L."/>
        </authorList>
    </citation>
    <scope>NUCLEOTIDE SEQUENCE [LARGE SCALE GENOMIC DNA]</scope>
    <source>
        <strain evidence="2 3">KCTC 52166</strain>
    </source>
</reference>
<dbReference type="RefSeq" id="WP_126693723.1">
    <property type="nucleotide sequence ID" value="NZ_RXOF01000007.1"/>
</dbReference>
<dbReference type="SUPFAM" id="SSF51735">
    <property type="entry name" value="NAD(P)-binding Rossmann-fold domains"/>
    <property type="match status" value="1"/>
</dbReference>
<dbReference type="PANTHER" id="PTHR43162">
    <property type="match status" value="1"/>
</dbReference>
<gene>
    <name evidence="2" type="ORF">EJV47_13680</name>
</gene>
<dbReference type="Pfam" id="PF05368">
    <property type="entry name" value="NmrA"/>
    <property type="match status" value="1"/>
</dbReference>
<dbReference type="InterPro" id="IPR051604">
    <property type="entry name" value="Ergot_Alk_Oxidoreductase"/>
</dbReference>
<comment type="caution">
    <text evidence="2">The sequence shown here is derived from an EMBL/GenBank/DDBJ whole genome shotgun (WGS) entry which is preliminary data.</text>
</comment>
<protein>
    <submittedName>
        <fullName evidence="2">SDR family oxidoreductase</fullName>
    </submittedName>
</protein>
<feature type="domain" description="NmrA-like" evidence="1">
    <location>
        <begin position="3"/>
        <end position="254"/>
    </location>
</feature>
<dbReference type="InterPro" id="IPR036291">
    <property type="entry name" value="NAD(P)-bd_dom_sf"/>
</dbReference>
<dbReference type="OrthoDB" id="9780595at2"/>
<dbReference type="CDD" id="cd05269">
    <property type="entry name" value="TMR_SDR_a"/>
    <property type="match status" value="1"/>
</dbReference>
<evidence type="ECO:0000313" key="2">
    <source>
        <dbReference type="EMBL" id="RTQ49192.1"/>
    </source>
</evidence>
<dbReference type="Proteomes" id="UP000282184">
    <property type="component" value="Unassembled WGS sequence"/>
</dbReference>
<name>A0A431U1V2_9BACT</name>
<proteinExistence type="predicted"/>